<evidence type="ECO:0000256" key="4">
    <source>
        <dbReference type="ARBA" id="ARBA00023242"/>
    </source>
</evidence>
<dbReference type="GO" id="GO:0000709">
    <property type="term" value="P:meiotic joint molecule formation"/>
    <property type="evidence" value="ECO:0007669"/>
    <property type="project" value="TreeGrafter"/>
</dbReference>
<evidence type="ECO:0000313" key="7">
    <source>
        <dbReference type="EMBL" id="KAK0517489.1"/>
    </source>
</evidence>
<evidence type="ECO:0000256" key="1">
    <source>
        <dbReference type="ARBA" id="ARBA00004123"/>
    </source>
</evidence>
<dbReference type="GO" id="GO:0010774">
    <property type="term" value="P:meiotic strand invasion involved in reciprocal meiotic recombination"/>
    <property type="evidence" value="ECO:0007669"/>
    <property type="project" value="TreeGrafter"/>
</dbReference>
<proteinExistence type="inferred from homology"/>
<dbReference type="GO" id="GO:0120230">
    <property type="term" value="F:recombinase activator activity"/>
    <property type="evidence" value="ECO:0007669"/>
    <property type="project" value="TreeGrafter"/>
</dbReference>
<dbReference type="Proteomes" id="UP001166286">
    <property type="component" value="Unassembled WGS sequence"/>
</dbReference>
<organism evidence="7 8">
    <name type="scientific">Cladonia borealis</name>
    <dbReference type="NCBI Taxonomy" id="184061"/>
    <lineage>
        <taxon>Eukaryota</taxon>
        <taxon>Fungi</taxon>
        <taxon>Dikarya</taxon>
        <taxon>Ascomycota</taxon>
        <taxon>Pezizomycotina</taxon>
        <taxon>Lecanoromycetes</taxon>
        <taxon>OSLEUM clade</taxon>
        <taxon>Lecanoromycetidae</taxon>
        <taxon>Lecanorales</taxon>
        <taxon>Lecanorineae</taxon>
        <taxon>Cladoniaceae</taxon>
        <taxon>Cladonia</taxon>
    </lineage>
</organism>
<comment type="caution">
    <text evidence="7">The sequence shown here is derived from an EMBL/GenBank/DDBJ whole genome shotgun (WGS) entry which is preliminary data.</text>
</comment>
<sequence>MAPRKEKSEKATADQGTAMIVEYLNISANLHNKVTKTYAAKALKELHENQIIAGKAAGKQIVYHAIQDPNDAMSLEDLAAMDAEIATLRESIATSKANEKLIRASLVSVNATMSSEELCNTVAQLDHEKKEILARLGPLRAGNVKPVLREEKEAVQKEWREWSKKAGARKKICMELWEMCTEVIEEGKTKEELWEEWGLEGDG</sequence>
<evidence type="ECO:0000256" key="2">
    <source>
        <dbReference type="ARBA" id="ARBA00007922"/>
    </source>
</evidence>
<dbReference type="Pfam" id="PF07106">
    <property type="entry name" value="WHD_TBPIP"/>
    <property type="match status" value="1"/>
</dbReference>
<keyword evidence="8" id="KW-1185">Reference proteome</keyword>
<comment type="similarity">
    <text evidence="2">Belongs to the HOP2 family.</text>
</comment>
<dbReference type="GO" id="GO:0003690">
    <property type="term" value="F:double-stranded DNA binding"/>
    <property type="evidence" value="ECO:0007669"/>
    <property type="project" value="TreeGrafter"/>
</dbReference>
<evidence type="ECO:0000256" key="5">
    <source>
        <dbReference type="ARBA" id="ARBA00023254"/>
    </source>
</evidence>
<reference evidence="7" key="1">
    <citation type="submission" date="2023-03" db="EMBL/GenBank/DDBJ databases">
        <title>Complete genome of Cladonia borealis.</title>
        <authorList>
            <person name="Park H."/>
        </authorList>
    </citation>
    <scope>NUCLEOTIDE SEQUENCE</scope>
    <source>
        <strain evidence="7">ANT050790</strain>
    </source>
</reference>
<dbReference type="Gene3D" id="1.10.10.10">
    <property type="entry name" value="Winged helix-like DNA-binding domain superfamily/Winged helix DNA-binding domain"/>
    <property type="match status" value="1"/>
</dbReference>
<evidence type="ECO:0000256" key="3">
    <source>
        <dbReference type="ARBA" id="ARBA00023172"/>
    </source>
</evidence>
<evidence type="ECO:0000313" key="8">
    <source>
        <dbReference type="Proteomes" id="UP001166286"/>
    </source>
</evidence>
<keyword evidence="4" id="KW-0539">Nucleus</keyword>
<dbReference type="InterPro" id="IPR036388">
    <property type="entry name" value="WH-like_DNA-bd_sf"/>
</dbReference>
<dbReference type="GO" id="GO:0000794">
    <property type="term" value="C:condensed nuclear chromosome"/>
    <property type="evidence" value="ECO:0007669"/>
    <property type="project" value="TreeGrafter"/>
</dbReference>
<dbReference type="PANTHER" id="PTHR15938">
    <property type="entry name" value="TBP-1 INTERACTING PROTEIN"/>
    <property type="match status" value="1"/>
</dbReference>
<gene>
    <name evidence="7" type="ORF">JMJ35_000644</name>
</gene>
<dbReference type="InterPro" id="IPR010776">
    <property type="entry name" value="Hop2_WH_dom"/>
</dbReference>
<dbReference type="GO" id="GO:0120231">
    <property type="term" value="C:DNA recombinase auxiliary factor complex"/>
    <property type="evidence" value="ECO:0007669"/>
    <property type="project" value="TreeGrafter"/>
</dbReference>
<dbReference type="GO" id="GO:0007129">
    <property type="term" value="P:homologous chromosome pairing at meiosis"/>
    <property type="evidence" value="ECO:0007669"/>
    <property type="project" value="TreeGrafter"/>
</dbReference>
<keyword evidence="5" id="KW-0469">Meiosis</keyword>
<protein>
    <recommendedName>
        <fullName evidence="6">Homologous-pairing protein 2 winged helix domain-containing protein</fullName>
    </recommendedName>
</protein>
<feature type="domain" description="Homologous-pairing protein 2 winged helix" evidence="6">
    <location>
        <begin position="25"/>
        <end position="64"/>
    </location>
</feature>
<evidence type="ECO:0000259" key="6">
    <source>
        <dbReference type="Pfam" id="PF07106"/>
    </source>
</evidence>
<keyword evidence="3" id="KW-0233">DNA recombination</keyword>
<dbReference type="AlphaFoldDB" id="A0AA39RBB6"/>
<name>A0AA39RBB6_9LECA</name>
<comment type="subcellular location">
    <subcellularLocation>
        <location evidence="1">Nucleus</location>
    </subcellularLocation>
</comment>
<dbReference type="PANTHER" id="PTHR15938:SF0">
    <property type="entry name" value="HOMOLOGOUS-PAIRING PROTEIN 2 HOMOLOG"/>
    <property type="match status" value="1"/>
</dbReference>
<accession>A0AA39RBB6</accession>
<dbReference type="EMBL" id="JAFEKC020000001">
    <property type="protein sequence ID" value="KAK0517489.1"/>
    <property type="molecule type" value="Genomic_DNA"/>
</dbReference>